<evidence type="ECO:0000313" key="4">
    <source>
        <dbReference type="Proteomes" id="UP000241808"/>
    </source>
</evidence>
<keyword evidence="1" id="KW-0472">Membrane</keyword>
<sequence length="167" mass="18684">MILKRLVFALALFLATLASQVPEYAQQYRQRLGGAVDELTRIIAAFDADAARLAISRETGLERLKANADTFVRQRGEQIESDIARAERLQRQLQSYAEAGPFHRLALLVRDHDADIARRAFQAFEPAVPVTSEGLMAGMAGFLLGWIGGRALIWPVQRRRNRPRVTA</sequence>
<dbReference type="Proteomes" id="UP000241808">
    <property type="component" value="Unassembled WGS sequence"/>
</dbReference>
<feature type="transmembrane region" description="Helical" evidence="1">
    <location>
        <begin position="134"/>
        <end position="154"/>
    </location>
</feature>
<evidence type="ECO:0000256" key="2">
    <source>
        <dbReference type="SAM" id="SignalP"/>
    </source>
</evidence>
<keyword evidence="2" id="KW-0732">Signal</keyword>
<accession>A0A2T4Z529</accession>
<keyword evidence="4" id="KW-1185">Reference proteome</keyword>
<dbReference type="Pfam" id="PF11157">
    <property type="entry name" value="DUF2937"/>
    <property type="match status" value="1"/>
</dbReference>
<dbReference type="EMBL" id="PZZL01000004">
    <property type="protein sequence ID" value="PTM56990.1"/>
    <property type="molecule type" value="Genomic_DNA"/>
</dbReference>
<evidence type="ECO:0000256" key="1">
    <source>
        <dbReference type="SAM" id="Phobius"/>
    </source>
</evidence>
<organism evidence="3 4">
    <name type="scientific">Phreatobacter oligotrophus</name>
    <dbReference type="NCBI Taxonomy" id="1122261"/>
    <lineage>
        <taxon>Bacteria</taxon>
        <taxon>Pseudomonadati</taxon>
        <taxon>Pseudomonadota</taxon>
        <taxon>Alphaproteobacteria</taxon>
        <taxon>Hyphomicrobiales</taxon>
        <taxon>Phreatobacteraceae</taxon>
        <taxon>Phreatobacter</taxon>
    </lineage>
</organism>
<reference evidence="3 4" key="1">
    <citation type="submission" date="2018-04" db="EMBL/GenBank/DDBJ databases">
        <title>Genomic Encyclopedia of Archaeal and Bacterial Type Strains, Phase II (KMG-II): from individual species to whole genera.</title>
        <authorList>
            <person name="Goeker M."/>
        </authorList>
    </citation>
    <scope>NUCLEOTIDE SEQUENCE [LARGE SCALE GENOMIC DNA]</scope>
    <source>
        <strain evidence="3 4">DSM 25521</strain>
    </source>
</reference>
<feature type="signal peptide" evidence="2">
    <location>
        <begin position="1"/>
        <end position="20"/>
    </location>
</feature>
<dbReference type="AlphaFoldDB" id="A0A2T4Z529"/>
<evidence type="ECO:0008006" key="5">
    <source>
        <dbReference type="Google" id="ProtNLM"/>
    </source>
</evidence>
<protein>
    <recommendedName>
        <fullName evidence="5">DUF2937 family protein</fullName>
    </recommendedName>
</protein>
<evidence type="ECO:0000313" key="3">
    <source>
        <dbReference type="EMBL" id="PTM56990.1"/>
    </source>
</evidence>
<dbReference type="RefSeq" id="WP_170118198.1">
    <property type="nucleotide sequence ID" value="NZ_JAIESU010000007.1"/>
</dbReference>
<feature type="chain" id="PRO_5015431859" description="DUF2937 family protein" evidence="2">
    <location>
        <begin position="21"/>
        <end position="167"/>
    </location>
</feature>
<proteinExistence type="predicted"/>
<comment type="caution">
    <text evidence="3">The sequence shown here is derived from an EMBL/GenBank/DDBJ whole genome shotgun (WGS) entry which is preliminary data.</text>
</comment>
<gene>
    <name evidence="3" type="ORF">C8P69_10436</name>
</gene>
<dbReference type="InterPro" id="IPR022584">
    <property type="entry name" value="DUF2937"/>
</dbReference>
<keyword evidence="1" id="KW-0812">Transmembrane</keyword>
<name>A0A2T4Z529_9HYPH</name>
<keyword evidence="1" id="KW-1133">Transmembrane helix</keyword>